<dbReference type="SUPFAM" id="SSF53300">
    <property type="entry name" value="vWA-like"/>
    <property type="match status" value="1"/>
</dbReference>
<reference evidence="1" key="1">
    <citation type="journal article" date="2020" name="Nature">
        <title>Giant virus diversity and host interactions through global metagenomics.</title>
        <authorList>
            <person name="Schulz F."/>
            <person name="Roux S."/>
            <person name="Paez-Espino D."/>
            <person name="Jungbluth S."/>
            <person name="Walsh D.A."/>
            <person name="Denef V.J."/>
            <person name="McMahon K.D."/>
            <person name="Konstantinidis K.T."/>
            <person name="Eloe-Fadrosh E.A."/>
            <person name="Kyrpides N.C."/>
            <person name="Woyke T."/>
        </authorList>
    </citation>
    <scope>NUCLEOTIDE SEQUENCE</scope>
    <source>
        <strain evidence="1">GVMAG-M-3300024261-37</strain>
    </source>
</reference>
<proteinExistence type="predicted"/>
<dbReference type="Gene3D" id="3.40.50.410">
    <property type="entry name" value="von Willebrand factor, type A domain"/>
    <property type="match status" value="1"/>
</dbReference>
<accession>A0A6C0IPH7</accession>
<organism evidence="1">
    <name type="scientific">viral metagenome</name>
    <dbReference type="NCBI Taxonomy" id="1070528"/>
    <lineage>
        <taxon>unclassified sequences</taxon>
        <taxon>metagenomes</taxon>
        <taxon>organismal metagenomes</taxon>
    </lineage>
</organism>
<evidence type="ECO:0008006" key="2">
    <source>
        <dbReference type="Google" id="ProtNLM"/>
    </source>
</evidence>
<sequence length="284" mass="31993">MTTITRTRSHGYMPVKIFKTIVADRSASMDTFNGKQYDMVEHLLQDAQKQAIETQKSTVVTLVAFDNTANDIMRDRDLLTEDIPLRQEIVNGLRPCASTRFNDTLIEEVEKLEKQKNDYLSSLQHSVRKLNPDVAIVLIAITDGDDNASINGRKQTREKMLSFRKNGGRAILMAANMDAEEVGGWYGFNPEKSITVHNSNEQAIESCYRAVSTMARNMSQGIDAPFTGLQRASSNMPTVVDNDNDDDSDLAQPRMPILRRSYNQPQLVSFSDTLLQPPLFRSRN</sequence>
<dbReference type="InterPro" id="IPR036465">
    <property type="entry name" value="vWFA_dom_sf"/>
</dbReference>
<evidence type="ECO:0000313" key="1">
    <source>
        <dbReference type="EMBL" id="QHT95114.1"/>
    </source>
</evidence>
<name>A0A6C0IPH7_9ZZZZ</name>
<dbReference type="AlphaFoldDB" id="A0A6C0IPH7"/>
<protein>
    <recommendedName>
        <fullName evidence="2">VWFA domain-containing protein</fullName>
    </recommendedName>
</protein>
<dbReference type="EMBL" id="MN740234">
    <property type="protein sequence ID" value="QHT95114.1"/>
    <property type="molecule type" value="Genomic_DNA"/>
</dbReference>